<reference evidence="1 2" key="1">
    <citation type="submission" date="2018-07" db="EMBL/GenBank/DDBJ databases">
        <title>Streptomyces species from bats.</title>
        <authorList>
            <person name="Dunlap C."/>
        </authorList>
    </citation>
    <scope>NUCLEOTIDE SEQUENCE [LARGE SCALE GENOMIC DNA]</scope>
    <source>
        <strain evidence="1 2">AC230</strain>
    </source>
</reference>
<evidence type="ECO:0000313" key="1">
    <source>
        <dbReference type="EMBL" id="RDG36477.1"/>
    </source>
</evidence>
<comment type="caution">
    <text evidence="1">The sequence shown here is derived from an EMBL/GenBank/DDBJ whole genome shotgun (WGS) entry which is preliminary data.</text>
</comment>
<sequence length="127" mass="14325">MHTTHTHHHHVTATTAYEDAPSIVTEIAWVTRATTDRFLGQKPDREFWLRKAAVLDRIAIEESALYAPEVAAAAVSTSVLAARRLVEADVTYSGLSLKGSELVTDDDHRDYVRRAYRQWLLALTDQH</sequence>
<evidence type="ECO:0000313" key="2">
    <source>
        <dbReference type="Proteomes" id="UP000253741"/>
    </source>
</evidence>
<gene>
    <name evidence="1" type="ORF">DVH02_19685</name>
</gene>
<organism evidence="1 2">
    <name type="scientific">Streptomyces corynorhini</name>
    <dbReference type="NCBI Taxonomy" id="2282652"/>
    <lineage>
        <taxon>Bacteria</taxon>
        <taxon>Bacillati</taxon>
        <taxon>Actinomycetota</taxon>
        <taxon>Actinomycetes</taxon>
        <taxon>Kitasatosporales</taxon>
        <taxon>Streptomycetaceae</taxon>
        <taxon>Streptomyces</taxon>
    </lineage>
</organism>
<dbReference type="AlphaFoldDB" id="A0A370B3P6"/>
<dbReference type="OrthoDB" id="4322784at2"/>
<dbReference type="RefSeq" id="WP_114625143.1">
    <property type="nucleotide sequence ID" value="NZ_QQNA01000155.1"/>
</dbReference>
<accession>A0A370B3P6</accession>
<name>A0A370B3P6_9ACTN</name>
<proteinExistence type="predicted"/>
<keyword evidence="2" id="KW-1185">Reference proteome</keyword>
<dbReference type="Proteomes" id="UP000253741">
    <property type="component" value="Unassembled WGS sequence"/>
</dbReference>
<protein>
    <submittedName>
        <fullName evidence="1">Uncharacterized protein</fullName>
    </submittedName>
</protein>
<dbReference type="EMBL" id="QQNA01000155">
    <property type="protein sequence ID" value="RDG36477.1"/>
    <property type="molecule type" value="Genomic_DNA"/>
</dbReference>